<evidence type="ECO:0000313" key="4">
    <source>
        <dbReference type="Proteomes" id="UP000410492"/>
    </source>
</evidence>
<proteinExistence type="predicted"/>
<organism evidence="3 4">
    <name type="scientific">Callosobruchus maculatus</name>
    <name type="common">Southern cowpea weevil</name>
    <name type="synonym">Pulse bruchid</name>
    <dbReference type="NCBI Taxonomy" id="64391"/>
    <lineage>
        <taxon>Eukaryota</taxon>
        <taxon>Metazoa</taxon>
        <taxon>Ecdysozoa</taxon>
        <taxon>Arthropoda</taxon>
        <taxon>Hexapoda</taxon>
        <taxon>Insecta</taxon>
        <taxon>Pterygota</taxon>
        <taxon>Neoptera</taxon>
        <taxon>Endopterygota</taxon>
        <taxon>Coleoptera</taxon>
        <taxon>Polyphaga</taxon>
        <taxon>Cucujiformia</taxon>
        <taxon>Chrysomeloidea</taxon>
        <taxon>Chrysomelidae</taxon>
        <taxon>Bruchinae</taxon>
        <taxon>Bruchini</taxon>
        <taxon>Callosobruchus</taxon>
    </lineage>
</organism>
<keyword evidence="4" id="KW-1185">Reference proteome</keyword>
<dbReference type="EMBL" id="CAACVG010003479">
    <property type="protein sequence ID" value="VEN37546.1"/>
    <property type="molecule type" value="Genomic_DNA"/>
</dbReference>
<sequence>MPRFKKCFSLFSRCFHFVFLLYEKAWVGAMRGKSRFTTQAFKETCTKISSRCGKNSSASQVFETEKADR</sequence>
<dbReference type="Proteomes" id="UP000410492">
    <property type="component" value="Unassembled WGS sequence"/>
</dbReference>
<dbReference type="EMBL" id="CAACVG010013645">
    <property type="protein sequence ID" value="VEN62222.1"/>
    <property type="molecule type" value="Genomic_DNA"/>
</dbReference>
<evidence type="ECO:0000256" key="1">
    <source>
        <dbReference type="SAM" id="SignalP"/>
    </source>
</evidence>
<accession>A0A653DPV3</accession>
<feature type="chain" id="PRO_5036376749" description="Mos1 transposase HTH domain-containing protein" evidence="1">
    <location>
        <begin position="30"/>
        <end position="69"/>
    </location>
</feature>
<feature type="non-terminal residue" evidence="3">
    <location>
        <position position="69"/>
    </location>
</feature>
<protein>
    <recommendedName>
        <fullName evidence="5">Mos1 transposase HTH domain-containing protein</fullName>
    </recommendedName>
</protein>
<name>A0A653DPV3_CALMS</name>
<evidence type="ECO:0008006" key="5">
    <source>
        <dbReference type="Google" id="ProtNLM"/>
    </source>
</evidence>
<dbReference type="AlphaFoldDB" id="A0A653DPV3"/>
<reference evidence="3 4" key="1">
    <citation type="submission" date="2019-01" db="EMBL/GenBank/DDBJ databases">
        <authorList>
            <person name="Sayadi A."/>
        </authorList>
    </citation>
    <scope>NUCLEOTIDE SEQUENCE [LARGE SCALE GENOMIC DNA]</scope>
</reference>
<feature type="signal peptide" evidence="1">
    <location>
        <begin position="1"/>
        <end position="29"/>
    </location>
</feature>
<evidence type="ECO:0000313" key="2">
    <source>
        <dbReference type="EMBL" id="VEN37546.1"/>
    </source>
</evidence>
<evidence type="ECO:0000313" key="3">
    <source>
        <dbReference type="EMBL" id="VEN62222.1"/>
    </source>
</evidence>
<keyword evidence="1" id="KW-0732">Signal</keyword>
<gene>
    <name evidence="3" type="ORF">CALMAC_LOCUS19382</name>
    <name evidence="2" type="ORF">CALMAC_LOCUS2761</name>
</gene>